<dbReference type="Pfam" id="PF04177">
    <property type="entry name" value="TAP42"/>
    <property type="match status" value="2"/>
</dbReference>
<evidence type="ECO:0000313" key="3">
    <source>
        <dbReference type="Proteomes" id="UP001174677"/>
    </source>
</evidence>
<dbReference type="Proteomes" id="UP001174677">
    <property type="component" value="Chromosome 8"/>
</dbReference>
<organism evidence="2 3">
    <name type="scientific">Hevea brasiliensis</name>
    <name type="common">Para rubber tree</name>
    <name type="synonym">Siphonia brasiliensis</name>
    <dbReference type="NCBI Taxonomy" id="3981"/>
    <lineage>
        <taxon>Eukaryota</taxon>
        <taxon>Viridiplantae</taxon>
        <taxon>Streptophyta</taxon>
        <taxon>Embryophyta</taxon>
        <taxon>Tracheophyta</taxon>
        <taxon>Spermatophyta</taxon>
        <taxon>Magnoliopsida</taxon>
        <taxon>eudicotyledons</taxon>
        <taxon>Gunneridae</taxon>
        <taxon>Pentapetalae</taxon>
        <taxon>rosids</taxon>
        <taxon>fabids</taxon>
        <taxon>Malpighiales</taxon>
        <taxon>Euphorbiaceae</taxon>
        <taxon>Crotonoideae</taxon>
        <taxon>Micrandreae</taxon>
        <taxon>Hevea</taxon>
    </lineage>
</organism>
<proteinExistence type="predicted"/>
<reference evidence="2 3" key="1">
    <citation type="journal article" date="2023" name="Plant Biotechnol. J.">
        <title>Chromosome-level wild Hevea brasiliensis genome provides new tools for genomic-assisted breeding and valuable loci to elevate rubber yield.</title>
        <authorList>
            <person name="Cheng H."/>
            <person name="Song X."/>
            <person name="Hu Y."/>
            <person name="Wu T."/>
            <person name="Yang Q."/>
            <person name="An Z."/>
            <person name="Feng S."/>
            <person name="Deng Z."/>
            <person name="Wu W."/>
            <person name="Zeng X."/>
            <person name="Tu M."/>
            <person name="Wang X."/>
            <person name="Huang H."/>
        </authorList>
    </citation>
    <scope>NUCLEOTIDE SEQUENCE [LARGE SCALE GENOMIC DNA]</scope>
    <source>
        <strain evidence="2">MT/VB/25A 57/8</strain>
    </source>
</reference>
<dbReference type="EMBL" id="JARPOI010000008">
    <property type="protein sequence ID" value="KAJ9175483.1"/>
    <property type="molecule type" value="Genomic_DNA"/>
</dbReference>
<gene>
    <name evidence="2" type="ORF">P3X46_014033</name>
</gene>
<dbReference type="PANTHER" id="PTHR10933:SF9">
    <property type="entry name" value="IMMUNOGLOBULIN-BINDING PROTEIN 1"/>
    <property type="match status" value="1"/>
</dbReference>
<dbReference type="Gene3D" id="1.25.40.540">
    <property type="entry name" value="TAP42-like family"/>
    <property type="match status" value="2"/>
</dbReference>
<accession>A0ABQ9M750</accession>
<keyword evidence="3" id="KW-1185">Reference proteome</keyword>
<feature type="compositionally biased region" description="Basic residues" evidence="1">
    <location>
        <begin position="326"/>
        <end position="340"/>
    </location>
</feature>
<sequence>MEMEDTSLPSLLEQARTIHLTAMGSTADQEMVNKGRKALEKCEEMINKLALFSTNENKDDISTTNLKYILEFFSFCETMELVPEEELRTSSQAGSNSFAERRAQKIALFNSQRAAQAKLLEIKEQKEDTWLTTIALAICKEEQMLLEGDEEFSQSSLDKQTKKAEAWHHDVATRAQYTKPALPITCATFAQDVLEGRVNVSQAHDHKHQPMIFGPASLVRGSLTSERNRIAAQIFQPSHSYISMTDLLILPTMSIEEAGLREMEIMNSWQEKQYEDEDEDDDAVVQKARAWDDWKDDSPRVAGNKLCSTETETRTRGNAETDTGKRHFKKYRKRKRGGNA</sequence>
<comment type="caution">
    <text evidence="2">The sequence shown here is derived from an EMBL/GenBank/DDBJ whole genome shotgun (WGS) entry which is preliminary data.</text>
</comment>
<evidence type="ECO:0008006" key="4">
    <source>
        <dbReference type="Google" id="ProtNLM"/>
    </source>
</evidence>
<evidence type="ECO:0000313" key="2">
    <source>
        <dbReference type="EMBL" id="KAJ9175483.1"/>
    </source>
</evidence>
<name>A0ABQ9M750_HEVBR</name>
<dbReference type="PANTHER" id="PTHR10933">
    <property type="entry name" value="IMMUNOGLOBULIN-BINDING PROTEIN 1"/>
    <property type="match status" value="1"/>
</dbReference>
<protein>
    <recommendedName>
        <fullName evidence="4">PP2A regulatory subunit TAP46</fullName>
    </recommendedName>
</protein>
<dbReference type="InterPro" id="IPR038511">
    <property type="entry name" value="TAP42/TAP46-like_sf"/>
</dbReference>
<dbReference type="InterPro" id="IPR007304">
    <property type="entry name" value="TAP46-like"/>
</dbReference>
<feature type="region of interest" description="Disordered" evidence="1">
    <location>
        <begin position="294"/>
        <end position="340"/>
    </location>
</feature>
<feature type="compositionally biased region" description="Basic and acidic residues" evidence="1">
    <location>
        <begin position="311"/>
        <end position="325"/>
    </location>
</feature>
<evidence type="ECO:0000256" key="1">
    <source>
        <dbReference type="SAM" id="MobiDB-lite"/>
    </source>
</evidence>